<dbReference type="Proteomes" id="UP001590950">
    <property type="component" value="Unassembled WGS sequence"/>
</dbReference>
<accession>A0ABR3ZZW8</accession>
<evidence type="ECO:0000313" key="2">
    <source>
        <dbReference type="Proteomes" id="UP001590950"/>
    </source>
</evidence>
<gene>
    <name evidence="1" type="ORF">N7G274_008542</name>
</gene>
<evidence type="ECO:0000313" key="1">
    <source>
        <dbReference type="EMBL" id="KAL2038784.1"/>
    </source>
</evidence>
<protein>
    <submittedName>
        <fullName evidence="1">Uncharacterized protein</fullName>
    </submittedName>
</protein>
<sequence length="135" mass="15411">MSKTNDDSELRPVIRELVRTRVCFPDIKLLVDKISIVKPKAKEPATTNEAYLLYLTDGEMTIQALVKRRMHKYLNRLDIREGSYVVLKEYSLATGKRLSGEGDVSPRYLAITDFYSIGEKRRQTQESPAQEDAGT</sequence>
<reference evidence="1 2" key="1">
    <citation type="submission" date="2024-09" db="EMBL/GenBank/DDBJ databases">
        <title>Rethinking Asexuality: The Enigmatic Case of Functional Sexual Genes in Lepraria (Stereocaulaceae).</title>
        <authorList>
            <person name="Doellman M."/>
            <person name="Sun Y."/>
            <person name="Barcenas-Pena A."/>
            <person name="Lumbsch H.T."/>
            <person name="Grewe F."/>
        </authorList>
    </citation>
    <scope>NUCLEOTIDE SEQUENCE [LARGE SCALE GENOMIC DNA]</scope>
    <source>
        <strain evidence="1 2">Mercado 3170</strain>
    </source>
</reference>
<comment type="caution">
    <text evidence="1">The sequence shown here is derived from an EMBL/GenBank/DDBJ whole genome shotgun (WGS) entry which is preliminary data.</text>
</comment>
<name>A0ABR3ZZW8_9LECA</name>
<dbReference type="EMBL" id="JBEFKJ010000030">
    <property type="protein sequence ID" value="KAL2038784.1"/>
    <property type="molecule type" value="Genomic_DNA"/>
</dbReference>
<organism evidence="1 2">
    <name type="scientific">Stereocaulon virgatum</name>
    <dbReference type="NCBI Taxonomy" id="373712"/>
    <lineage>
        <taxon>Eukaryota</taxon>
        <taxon>Fungi</taxon>
        <taxon>Dikarya</taxon>
        <taxon>Ascomycota</taxon>
        <taxon>Pezizomycotina</taxon>
        <taxon>Lecanoromycetes</taxon>
        <taxon>OSLEUM clade</taxon>
        <taxon>Lecanoromycetidae</taxon>
        <taxon>Lecanorales</taxon>
        <taxon>Lecanorineae</taxon>
        <taxon>Stereocaulaceae</taxon>
        <taxon>Stereocaulon</taxon>
    </lineage>
</organism>
<keyword evidence="2" id="KW-1185">Reference proteome</keyword>
<proteinExistence type="predicted"/>